<feature type="binding site" evidence="14">
    <location>
        <position position="26"/>
    </location>
    <ligand>
        <name>substrate</name>
    </ligand>
</feature>
<evidence type="ECO:0000313" key="20">
    <source>
        <dbReference type="EMBL" id="CDG13452.1"/>
    </source>
</evidence>
<evidence type="ECO:0000256" key="16">
    <source>
        <dbReference type="PIRSR" id="PIRSR605478-4"/>
    </source>
</evidence>
<evidence type="ECO:0000256" key="13">
    <source>
        <dbReference type="PIRSR" id="PIRSR605478-1"/>
    </source>
</evidence>
<keyword evidence="7 16" id="KW-0479">Metal-binding</keyword>
<evidence type="ECO:0000256" key="11">
    <source>
        <dbReference type="ARBA" id="ARBA00049473"/>
    </source>
</evidence>
<dbReference type="InterPro" id="IPR009014">
    <property type="entry name" value="Transketo_C/PFOR_II"/>
</dbReference>
<accession>A0ABC9IL48</accession>
<feature type="binding site" evidence="16">
    <location>
        <position position="155"/>
    </location>
    <ligand>
        <name>Mg(2+)</name>
        <dbReference type="ChEBI" id="CHEBI:18420"/>
    </ligand>
</feature>
<dbReference type="KEGG" id="smac:SMDB11_2886"/>
<dbReference type="CDD" id="cd07033">
    <property type="entry name" value="TPP_PYR_DXS_TK_like"/>
    <property type="match status" value="1"/>
</dbReference>
<dbReference type="FunFam" id="3.40.50.920:FF:000003">
    <property type="entry name" value="Transketolase"/>
    <property type="match status" value="1"/>
</dbReference>
<feature type="binding site" evidence="15">
    <location>
        <position position="437"/>
    </location>
    <ligand>
        <name>thiamine diphosphate</name>
        <dbReference type="ChEBI" id="CHEBI:58937"/>
    </ligand>
</feature>
<feature type="site" description="Important for catalytic activity" evidence="17">
    <location>
        <position position="261"/>
    </location>
</feature>
<dbReference type="EC" id="2.2.1.1" evidence="5 12"/>
<comment type="cofactor">
    <cofactor evidence="15">
        <name>thiamine diphosphate</name>
        <dbReference type="ChEBI" id="CHEBI:58937"/>
    </cofactor>
    <text evidence="15">Binds 1 thiamine pyrophosphate per subunit. During the reaction, the substrate forms a covalent intermediate with the cofactor.</text>
</comment>
<feature type="binding site" evidence="14">
    <location>
        <position position="261"/>
    </location>
    <ligand>
        <name>substrate</name>
    </ligand>
</feature>
<feature type="binding site" evidence="14">
    <location>
        <position position="358"/>
    </location>
    <ligand>
        <name>substrate</name>
    </ligand>
</feature>
<dbReference type="CDD" id="cd02012">
    <property type="entry name" value="TPP_TK"/>
    <property type="match status" value="1"/>
</dbReference>
<reference evidence="21" key="2">
    <citation type="submission" date="2013-11" db="EMBL/GenBank/DDBJ databases">
        <title>Genome sequences of clinical and environmental isolates of Serratia marcescens.</title>
        <authorList>
            <person name="Iguchi A."/>
            <person name="Komatsu H."/>
            <person name="Nagaya Y."/>
            <person name="Ogura Y."/>
            <person name="Katsura K."/>
            <person name="Kurokawa K."/>
            <person name="Ooka T."/>
            <person name="Hattori M."/>
            <person name="Gotoh N."/>
            <person name="Thomson N."/>
            <person name="Hayashi T."/>
        </authorList>
    </citation>
    <scope>NUCLEOTIDE SEQUENCE [LARGE SCALE GENOMIC DNA]</scope>
    <source>
        <strain evidence="21">Db11</strain>
    </source>
</reference>
<feature type="binding site" evidence="15">
    <location>
        <position position="66"/>
    </location>
    <ligand>
        <name>thiamine diphosphate</name>
        <dbReference type="ChEBI" id="CHEBI:58937"/>
    </ligand>
</feature>
<dbReference type="SUPFAM" id="SSF52518">
    <property type="entry name" value="Thiamin diphosphate-binding fold (THDP-binding)"/>
    <property type="match status" value="2"/>
</dbReference>
<feature type="domain" description="Transketolase-like pyrimidine-binding" evidence="19">
    <location>
        <begin position="355"/>
        <end position="526"/>
    </location>
</feature>
<evidence type="ECO:0000256" key="17">
    <source>
        <dbReference type="PIRSR" id="PIRSR605478-5"/>
    </source>
</evidence>
<dbReference type="NCBIfam" id="TIGR00232">
    <property type="entry name" value="tktlase_bact"/>
    <property type="match status" value="1"/>
</dbReference>
<keyword evidence="9 16" id="KW-0460">Magnesium</keyword>
<evidence type="ECO:0000256" key="2">
    <source>
        <dbReference type="ARBA" id="ARBA00001941"/>
    </source>
</evidence>
<keyword evidence="10 15" id="KW-0786">Thiamine pyrophosphate</keyword>
<dbReference type="InterPro" id="IPR055152">
    <property type="entry name" value="Transketolase-like_C_2"/>
</dbReference>
<dbReference type="AlphaFoldDB" id="A0ABC9IL48"/>
<feature type="binding site" evidence="14">
    <location>
        <position position="469"/>
    </location>
    <ligand>
        <name>substrate</name>
    </ligand>
</feature>
<dbReference type="Proteomes" id="UP000018979">
    <property type="component" value="Chromosome I"/>
</dbReference>
<keyword evidence="8 18" id="KW-0106">Calcium</keyword>
<evidence type="ECO:0000256" key="15">
    <source>
        <dbReference type="PIRSR" id="PIRSR605478-3"/>
    </source>
</evidence>
<evidence type="ECO:0000256" key="3">
    <source>
        <dbReference type="ARBA" id="ARBA00007131"/>
    </source>
</evidence>
<reference evidence="20 21" key="3">
    <citation type="journal article" date="2014" name="Genome Biol. Evol.">
        <title>Genome evolution and plasticity of Serratia marcescens, an important multidrug-resistant nosocomial pathogen.</title>
        <authorList>
            <person name="Iguchi A."/>
            <person name="Nagaya Y."/>
            <person name="Pradel E."/>
            <person name="Ooka T."/>
            <person name="Ogura Y."/>
            <person name="Katsura K."/>
            <person name="Kurokawa K."/>
            <person name="Oshima K."/>
            <person name="Hattori M."/>
            <person name="Parkhill J."/>
            <person name="Sebaihia M."/>
            <person name="Coulthurst S.J."/>
            <person name="Gotoh N."/>
            <person name="Thomson N.R."/>
            <person name="Ewbank J.J."/>
            <person name="Hayashi T."/>
        </authorList>
    </citation>
    <scope>NUCLEOTIDE SEQUENCE [LARGE SCALE GENOMIC DNA]</scope>
    <source>
        <strain evidence="20 21">Db11</strain>
    </source>
</reference>
<dbReference type="PANTHER" id="PTHR43522">
    <property type="entry name" value="TRANSKETOLASE"/>
    <property type="match status" value="1"/>
</dbReference>
<comment type="similarity">
    <text evidence="3 18">Belongs to the transketolase family.</text>
</comment>
<dbReference type="InterPro" id="IPR033247">
    <property type="entry name" value="Transketolase_fam"/>
</dbReference>
<keyword evidence="6 18" id="KW-0808">Transferase</keyword>
<evidence type="ECO:0000256" key="6">
    <source>
        <dbReference type="ARBA" id="ARBA00022679"/>
    </source>
</evidence>
<feature type="binding site" evidence="15">
    <location>
        <position position="156"/>
    </location>
    <ligand>
        <name>thiamine diphosphate</name>
        <dbReference type="ChEBI" id="CHEBI:58937"/>
    </ligand>
</feature>
<feature type="binding site" evidence="15">
    <location>
        <begin position="114"/>
        <end position="116"/>
    </location>
    <ligand>
        <name>thiamine diphosphate</name>
        <dbReference type="ChEBI" id="CHEBI:58937"/>
    </ligand>
</feature>
<comment type="cofactor">
    <cofactor evidence="1">
        <name>Ca(2+)</name>
        <dbReference type="ChEBI" id="CHEBI:29108"/>
    </cofactor>
</comment>
<dbReference type="Gene3D" id="3.40.50.970">
    <property type="match status" value="2"/>
</dbReference>
<evidence type="ECO:0000256" key="7">
    <source>
        <dbReference type="ARBA" id="ARBA00022723"/>
    </source>
</evidence>
<comment type="function">
    <text evidence="18">Catalyzes the transfer of a two-carbon ketol group from a ketose donor to an aldose acceptor, via a covalent intermediate with the cofactor thiamine pyrophosphate.</text>
</comment>
<dbReference type="PROSITE" id="PS00802">
    <property type="entry name" value="TRANSKETOLASE_2"/>
    <property type="match status" value="1"/>
</dbReference>
<feature type="binding site" evidence="15">
    <location>
        <position position="261"/>
    </location>
    <ligand>
        <name>thiamine diphosphate</name>
        <dbReference type="ChEBI" id="CHEBI:58937"/>
    </ligand>
</feature>
<feature type="site" description="Important for catalytic activity" evidence="17">
    <location>
        <position position="26"/>
    </location>
</feature>
<dbReference type="PROSITE" id="PS00801">
    <property type="entry name" value="TRANSKETOLASE_1"/>
    <property type="match status" value="1"/>
</dbReference>
<feature type="binding site" evidence="16">
    <location>
        <position position="187"/>
    </location>
    <ligand>
        <name>Mg(2+)</name>
        <dbReference type="ChEBI" id="CHEBI:18420"/>
    </ligand>
</feature>
<name>A0ABC9IL48_SERMA</name>
<dbReference type="GO" id="GO:0009052">
    <property type="term" value="P:pentose-phosphate shunt, non-oxidative branch"/>
    <property type="evidence" value="ECO:0007669"/>
    <property type="project" value="UniProtKB-ARBA"/>
</dbReference>
<dbReference type="SMART" id="SM00861">
    <property type="entry name" value="Transket_pyr"/>
    <property type="match status" value="1"/>
</dbReference>
<dbReference type="InterPro" id="IPR020826">
    <property type="entry name" value="Transketolase_BS"/>
</dbReference>
<comment type="cofactor">
    <cofactor evidence="2">
        <name>Co(2+)</name>
        <dbReference type="ChEBI" id="CHEBI:48828"/>
    </cofactor>
</comment>
<evidence type="ECO:0000256" key="10">
    <source>
        <dbReference type="ARBA" id="ARBA00023052"/>
    </source>
</evidence>
<dbReference type="GO" id="GO:0005829">
    <property type="term" value="C:cytosol"/>
    <property type="evidence" value="ECO:0007669"/>
    <property type="project" value="UniProtKB-ARBA"/>
</dbReference>
<dbReference type="PANTHER" id="PTHR43522:SF2">
    <property type="entry name" value="TRANSKETOLASE 1-RELATED"/>
    <property type="match status" value="1"/>
</dbReference>
<evidence type="ECO:0000256" key="1">
    <source>
        <dbReference type="ARBA" id="ARBA00001913"/>
    </source>
</evidence>
<dbReference type="Pfam" id="PF22613">
    <property type="entry name" value="Transketolase_C_1"/>
    <property type="match status" value="1"/>
</dbReference>
<dbReference type="RefSeq" id="WP_025303813.1">
    <property type="nucleotide sequence ID" value="NZ_HG326223.1"/>
</dbReference>
<feature type="binding site" evidence="14">
    <location>
        <position position="461"/>
    </location>
    <ligand>
        <name>substrate</name>
    </ligand>
</feature>
<dbReference type="InterPro" id="IPR005474">
    <property type="entry name" value="Transketolase_N"/>
</dbReference>
<sequence length="664" mass="71955">MSSRKELANAIRALSMDAVQKANSGHPGAPMGMADIAEVLWRDYLNHNPTNPHWADRDRFVLSNGHGSMLIYSLLHLTGYDLPMRELENFRQLHSKTPGHPEYGYTPGVETTTGPLGQGIANAVGFAIAERTLAAQFNRPGHDIVDHHTYAFMGDGCMMEGISHEVCSLAGTLKLGKLTAFYDDNGISIDGHVDGWFTDDTALRFEAYGWHVVRNVDGHNPDAIKAAIEAARKVTDKPSLLMCKTVIGFGSPNKAGTHDVHGAALGAAEVAATREALGWKYAAFEIPQDIYAQWDAKEAGQAKEAAWNDKFAAYAKAFPELAAEFKRRMNGELPADWKADAKAFVEKLQANPANIASRKASQNALEAFGKVLPEFLGGSADLAPSNLTMWSGSKALNVDPAGNYIHYGVREFGMTAITNGIALHGGFLPYSATFLMFVEYARNAVRMAALMKLRNVFVYTHDSIGLGEDGPTHQPVEQLASLRVTPNMSTWRPCDQVESAVAWQYGIERNDGPTTLVFSRQNLTQQPRTAEQLANVYRGGYVLKDCAGTPDVILIATGSEVGITVEAADTLTAAGRKVRLVSMPSTDAFDKQDAAYRESVLPAAVRARVAVEAGIADYWYKYVGLNGAIVGMTTFGESAPAEQLFAEFGFTVDNVVAKAQALLK</sequence>
<dbReference type="Pfam" id="PF00456">
    <property type="entry name" value="Transketolase_N"/>
    <property type="match status" value="1"/>
</dbReference>
<comment type="cofactor">
    <cofactor evidence="16">
        <name>Mg(2+)</name>
        <dbReference type="ChEBI" id="CHEBI:18420"/>
    </cofactor>
    <text evidence="16">Binds 1 Mg(2+) ion per subunit. Can also utilize other divalent metal cations, such as Ca(2+), Mn(2+) and Co(2+).</text>
</comment>
<dbReference type="SUPFAM" id="SSF52922">
    <property type="entry name" value="TK C-terminal domain-like"/>
    <property type="match status" value="1"/>
</dbReference>
<feature type="binding site" evidence="14">
    <location>
        <position position="385"/>
    </location>
    <ligand>
        <name>substrate</name>
    </ligand>
</feature>
<reference evidence="20 21" key="1">
    <citation type="submission" date="2013-06" db="EMBL/GenBank/DDBJ databases">
        <authorList>
            <person name="Aslett M."/>
        </authorList>
    </citation>
    <scope>NUCLEOTIDE SEQUENCE [LARGE SCALE GENOMIC DNA]</scope>
    <source>
        <strain evidence="20 21">Db11</strain>
    </source>
</reference>
<evidence type="ECO:0000259" key="19">
    <source>
        <dbReference type="SMART" id="SM00861"/>
    </source>
</evidence>
<dbReference type="GO" id="GO:0046872">
    <property type="term" value="F:metal ion binding"/>
    <property type="evidence" value="ECO:0007669"/>
    <property type="project" value="UniProtKB-KW"/>
</dbReference>
<comment type="catalytic activity">
    <reaction evidence="11 18">
        <text>D-sedoheptulose 7-phosphate + D-glyceraldehyde 3-phosphate = aldehydo-D-ribose 5-phosphate + D-xylulose 5-phosphate</text>
        <dbReference type="Rhea" id="RHEA:10508"/>
        <dbReference type="ChEBI" id="CHEBI:57483"/>
        <dbReference type="ChEBI" id="CHEBI:57737"/>
        <dbReference type="ChEBI" id="CHEBI:58273"/>
        <dbReference type="ChEBI" id="CHEBI:59776"/>
        <dbReference type="EC" id="2.2.1.1"/>
    </reaction>
</comment>
<feature type="binding site" evidence="14">
    <location>
        <position position="473"/>
    </location>
    <ligand>
        <name>substrate</name>
    </ligand>
</feature>
<evidence type="ECO:0000256" key="14">
    <source>
        <dbReference type="PIRSR" id="PIRSR605478-2"/>
    </source>
</evidence>
<gene>
    <name evidence="20" type="primary">tktB</name>
    <name evidence="20" type="ORF">SMDB11_2886</name>
</gene>
<dbReference type="InterPro" id="IPR005478">
    <property type="entry name" value="Transketolase_bac-like"/>
</dbReference>
<dbReference type="InterPro" id="IPR005475">
    <property type="entry name" value="Transketolase-like_Pyr-bd"/>
</dbReference>
<dbReference type="InterPro" id="IPR029061">
    <property type="entry name" value="THDP-binding"/>
</dbReference>
<evidence type="ECO:0000256" key="4">
    <source>
        <dbReference type="ARBA" id="ARBA00011738"/>
    </source>
</evidence>
<feature type="binding site" evidence="14">
    <location>
        <position position="520"/>
    </location>
    <ligand>
        <name>substrate</name>
    </ligand>
</feature>
<comment type="cofactor">
    <cofactor evidence="18">
        <name>Mg(2+)</name>
        <dbReference type="ChEBI" id="CHEBI:18420"/>
    </cofactor>
    <cofactor evidence="18">
        <name>Ca(2+)</name>
        <dbReference type="ChEBI" id="CHEBI:29108"/>
    </cofactor>
    <cofactor evidence="18">
        <name>Mn(2+)</name>
        <dbReference type="ChEBI" id="CHEBI:29035"/>
    </cofactor>
    <cofactor evidence="18">
        <name>Co(2+)</name>
        <dbReference type="ChEBI" id="CHEBI:48828"/>
    </cofactor>
    <text evidence="18">Binds 1 Mg(2+) ion per subunit. Can also utilize other divalent metal cations, such as Ca(2+), Mn(2+) and Co(2+).</text>
</comment>
<dbReference type="FunFam" id="3.40.50.970:FF:000004">
    <property type="entry name" value="Transketolase"/>
    <property type="match status" value="1"/>
</dbReference>
<evidence type="ECO:0000256" key="12">
    <source>
        <dbReference type="NCBIfam" id="TIGR00232"/>
    </source>
</evidence>
<dbReference type="Gene3D" id="3.40.50.920">
    <property type="match status" value="1"/>
</dbReference>
<feature type="binding site" evidence="16">
    <location>
        <position position="185"/>
    </location>
    <ligand>
        <name>Mg(2+)</name>
        <dbReference type="ChEBI" id="CHEBI:18420"/>
    </ligand>
</feature>
<feature type="binding site" evidence="15">
    <location>
        <position position="185"/>
    </location>
    <ligand>
        <name>thiamine diphosphate</name>
        <dbReference type="ChEBI" id="CHEBI:58937"/>
    </ligand>
</feature>
<dbReference type="Pfam" id="PF02779">
    <property type="entry name" value="Transket_pyr"/>
    <property type="match status" value="1"/>
</dbReference>
<organism evidence="20 21">
    <name type="scientific">Serratia marcescens subsp. marcescens Db11</name>
    <dbReference type="NCBI Taxonomy" id="273526"/>
    <lineage>
        <taxon>Bacteria</taxon>
        <taxon>Pseudomonadati</taxon>
        <taxon>Pseudomonadota</taxon>
        <taxon>Gammaproteobacteria</taxon>
        <taxon>Enterobacterales</taxon>
        <taxon>Yersiniaceae</taxon>
        <taxon>Serratia</taxon>
    </lineage>
</organism>
<dbReference type="InterPro" id="IPR049557">
    <property type="entry name" value="Transketolase_CS"/>
</dbReference>
<comment type="subunit">
    <text evidence="4 18">Homodimer.</text>
</comment>
<evidence type="ECO:0000256" key="18">
    <source>
        <dbReference type="RuleBase" id="RU004996"/>
    </source>
</evidence>
<evidence type="ECO:0000256" key="8">
    <source>
        <dbReference type="ARBA" id="ARBA00022837"/>
    </source>
</evidence>
<proteinExistence type="inferred from homology"/>
<evidence type="ECO:0000313" key="21">
    <source>
        <dbReference type="Proteomes" id="UP000018979"/>
    </source>
</evidence>
<dbReference type="EMBL" id="HG326223">
    <property type="protein sequence ID" value="CDG13452.1"/>
    <property type="molecule type" value="Genomic_DNA"/>
</dbReference>
<dbReference type="GO" id="GO:0004802">
    <property type="term" value="F:transketolase activity"/>
    <property type="evidence" value="ECO:0007669"/>
    <property type="project" value="UniProtKB-UniRule"/>
</dbReference>
<evidence type="ECO:0000256" key="5">
    <source>
        <dbReference type="ARBA" id="ARBA00013152"/>
    </source>
</evidence>
<protein>
    <recommendedName>
        <fullName evidence="5 12">Transketolase</fullName>
        <ecNumber evidence="5 12">2.2.1.1</ecNumber>
    </recommendedName>
</protein>
<dbReference type="FunFam" id="3.40.50.970:FF:000003">
    <property type="entry name" value="Transketolase"/>
    <property type="match status" value="1"/>
</dbReference>
<evidence type="ECO:0000256" key="9">
    <source>
        <dbReference type="ARBA" id="ARBA00022842"/>
    </source>
</evidence>
<feature type="active site" description="Proton donor" evidence="13">
    <location>
        <position position="411"/>
    </location>
</feature>